<feature type="binding site" evidence="7">
    <location>
        <begin position="61"/>
        <end position="64"/>
    </location>
    <ligand>
        <name>substrate</name>
    </ligand>
</feature>
<keyword evidence="5" id="KW-0067">ATP-binding</keyword>
<protein>
    <recommendedName>
        <fullName evidence="13">3,4-dihydroxy-2-butanone kinase</fullName>
    </recommendedName>
</protein>
<evidence type="ECO:0000256" key="7">
    <source>
        <dbReference type="PIRSR" id="PIRSR612734-2"/>
    </source>
</evidence>
<dbReference type="Pfam" id="PF02733">
    <property type="entry name" value="Dak1"/>
    <property type="match status" value="1"/>
</dbReference>
<evidence type="ECO:0000256" key="2">
    <source>
        <dbReference type="ARBA" id="ARBA00022679"/>
    </source>
</evidence>
<comment type="caution">
    <text evidence="11">The sequence shown here is derived from an EMBL/GenBank/DDBJ whole genome shotgun (WGS) entry which is preliminary data.</text>
</comment>
<dbReference type="InterPro" id="IPR004006">
    <property type="entry name" value="DhaK_dom"/>
</dbReference>
<dbReference type="GO" id="GO:0004371">
    <property type="term" value="F:glycerone kinase activity"/>
    <property type="evidence" value="ECO:0007669"/>
    <property type="project" value="InterPro"/>
</dbReference>
<keyword evidence="2" id="KW-0808">Transferase</keyword>
<dbReference type="PROSITE" id="PS51481">
    <property type="entry name" value="DHAK"/>
    <property type="match status" value="1"/>
</dbReference>
<evidence type="ECO:0000256" key="6">
    <source>
        <dbReference type="PIRSR" id="PIRSR612734-1"/>
    </source>
</evidence>
<evidence type="ECO:0008006" key="13">
    <source>
        <dbReference type="Google" id="ProtNLM"/>
    </source>
</evidence>
<feature type="compositionally biased region" description="Pro residues" evidence="8">
    <location>
        <begin position="352"/>
        <end position="362"/>
    </location>
</feature>
<name>A0A8T0ID71_CERPU</name>
<feature type="domain" description="DhaL" evidence="9">
    <location>
        <begin position="380"/>
        <end position="583"/>
    </location>
</feature>
<dbReference type="GO" id="GO:0019563">
    <property type="term" value="P:glycerol catabolic process"/>
    <property type="evidence" value="ECO:0007669"/>
    <property type="project" value="TreeGrafter"/>
</dbReference>
<dbReference type="Pfam" id="PF02734">
    <property type="entry name" value="Dak2"/>
    <property type="match status" value="1"/>
</dbReference>
<feature type="domain" description="DhaK" evidence="10">
    <location>
        <begin position="10"/>
        <end position="341"/>
    </location>
</feature>
<dbReference type="PROSITE" id="PS51480">
    <property type="entry name" value="DHAL"/>
    <property type="match status" value="1"/>
</dbReference>
<sequence>MAKAKKLINDPNDVVKELIEGMVETYPHLTYLDGFPEVKVVLRSDIKRGSYNKVALISGGGSGHEPAHAGYVGEGMLTAAICGDVFSAPSVNSILAGIRAVTGPSGCLLIVKNYTGDRLHFGSAAEQAKAEGFKVEIVIVGDDCALPPPPRGPVGRRGLAGTLFVHKVAGALAAAGRPLVEVAAEARRVSEMVGTMGVALTVCTVPGQNTSDRLGPGKMELGLGIHGEPGALVADLQPVDIIVSHILKQILSQDTKYVPIKRGSRVVLMVNSLGATPMMELMIAAGKAVAQLQIEHGLAVERVYTGSFMTSLDMAGMSLSVLKADDSILSSLDFATKAPAWPVGVSGHRPPTTLPVPLPPAPANNKPDPVRPQELTAQGQKLEAAIRAGAQAVINLKDSLNEWDGIVGDGDCGTTMAKGAKAVIEDLAKHYPVNDAAATVHEIGCSIRRVTGGTSGILYDIFTRAAFVILKDGGSPVTAKKWSASFQAAVAAVGKYGGASAGHRTLLDALIPASTTLQEKLAAGEDPFKAFHDAADAAKAGALATKSMLAQAGRSSYVPDHVLATVPDPGAMAAAEWLKAAAEALCSSPSPSP</sequence>
<dbReference type="SUPFAM" id="SSF101473">
    <property type="entry name" value="DhaL-like"/>
    <property type="match status" value="1"/>
</dbReference>
<evidence type="ECO:0000256" key="5">
    <source>
        <dbReference type="ARBA" id="ARBA00022840"/>
    </source>
</evidence>
<dbReference type="FunFam" id="3.30.1180.20:FF:000001">
    <property type="entry name" value="Dihydroxyacetone kinase 1"/>
    <property type="match status" value="1"/>
</dbReference>
<dbReference type="InterPro" id="IPR004007">
    <property type="entry name" value="DhaL_dom"/>
</dbReference>
<proteinExistence type="inferred from homology"/>
<dbReference type="NCBIfam" id="TIGR02361">
    <property type="entry name" value="dak_ATP"/>
    <property type="match status" value="1"/>
</dbReference>
<evidence type="ECO:0000256" key="3">
    <source>
        <dbReference type="ARBA" id="ARBA00022741"/>
    </source>
</evidence>
<dbReference type="SMART" id="SM01120">
    <property type="entry name" value="Dak2"/>
    <property type="match status" value="1"/>
</dbReference>
<evidence type="ECO:0000313" key="11">
    <source>
        <dbReference type="EMBL" id="KAG0580857.1"/>
    </source>
</evidence>
<dbReference type="PANTHER" id="PTHR28629">
    <property type="entry name" value="TRIOKINASE/FMN CYCLASE"/>
    <property type="match status" value="1"/>
</dbReference>
<dbReference type="SUPFAM" id="SSF82549">
    <property type="entry name" value="DAK1/DegV-like"/>
    <property type="match status" value="1"/>
</dbReference>
<accession>A0A8T0ID71</accession>
<reference evidence="11" key="1">
    <citation type="submission" date="2020-06" db="EMBL/GenBank/DDBJ databases">
        <title>WGS assembly of Ceratodon purpureus strain R40.</title>
        <authorList>
            <person name="Carey S.B."/>
            <person name="Jenkins J."/>
            <person name="Shu S."/>
            <person name="Lovell J.T."/>
            <person name="Sreedasyam A."/>
            <person name="Maumus F."/>
            <person name="Tiley G.P."/>
            <person name="Fernandez-Pozo N."/>
            <person name="Barry K."/>
            <person name="Chen C."/>
            <person name="Wang M."/>
            <person name="Lipzen A."/>
            <person name="Daum C."/>
            <person name="Saski C.A."/>
            <person name="Payton A.C."/>
            <person name="Mcbreen J.C."/>
            <person name="Conrad R.E."/>
            <person name="Kollar L.M."/>
            <person name="Olsson S."/>
            <person name="Huttunen S."/>
            <person name="Landis J.B."/>
            <person name="Wickett N.J."/>
            <person name="Johnson M.G."/>
            <person name="Rensing S.A."/>
            <person name="Grimwood J."/>
            <person name="Schmutz J."/>
            <person name="Mcdaniel S.F."/>
        </authorList>
    </citation>
    <scope>NUCLEOTIDE SEQUENCE</scope>
    <source>
        <strain evidence="11">R40</strain>
    </source>
</reference>
<dbReference type="Gene3D" id="1.25.40.340">
    <property type="match status" value="1"/>
</dbReference>
<evidence type="ECO:0000259" key="9">
    <source>
        <dbReference type="PROSITE" id="PS51480"/>
    </source>
</evidence>
<dbReference type="FunFam" id="1.25.40.340:FF:000002">
    <property type="entry name" value="Dihydroxyacetone kinase, L subunit"/>
    <property type="match status" value="1"/>
</dbReference>
<dbReference type="PANTHER" id="PTHR28629:SF4">
    <property type="entry name" value="TRIOKINASE_FMN CYCLASE"/>
    <property type="match status" value="1"/>
</dbReference>
<dbReference type="Gene3D" id="3.40.50.10440">
    <property type="entry name" value="Dihydroxyacetone kinase, domain 1"/>
    <property type="match status" value="1"/>
</dbReference>
<evidence type="ECO:0000259" key="10">
    <source>
        <dbReference type="PROSITE" id="PS51481"/>
    </source>
</evidence>
<dbReference type="InterPro" id="IPR012734">
    <property type="entry name" value="DhaK_ATP"/>
</dbReference>
<dbReference type="GO" id="GO:0005524">
    <property type="term" value="F:ATP binding"/>
    <property type="evidence" value="ECO:0007669"/>
    <property type="project" value="UniProtKB-KW"/>
</dbReference>
<feature type="binding site" evidence="7">
    <location>
        <position position="112"/>
    </location>
    <ligand>
        <name>substrate</name>
    </ligand>
</feature>
<keyword evidence="3" id="KW-0547">Nucleotide-binding</keyword>
<dbReference type="NCBIfam" id="NF011049">
    <property type="entry name" value="PRK14479.1"/>
    <property type="match status" value="1"/>
</dbReference>
<keyword evidence="4" id="KW-0418">Kinase</keyword>
<dbReference type="FunFam" id="3.40.50.10440:FF:000001">
    <property type="entry name" value="Dihydroxyacetone kinase, DhaK subunit"/>
    <property type="match status" value="1"/>
</dbReference>
<dbReference type="Proteomes" id="UP000822688">
    <property type="component" value="Chromosome 4"/>
</dbReference>
<evidence type="ECO:0000256" key="1">
    <source>
        <dbReference type="ARBA" id="ARBA00008757"/>
    </source>
</evidence>
<comment type="similarity">
    <text evidence="1">Belongs to the dihydroxyacetone kinase (DAK) family.</text>
</comment>
<dbReference type="InterPro" id="IPR050861">
    <property type="entry name" value="Dihydroxyacetone_Kinase"/>
</dbReference>
<dbReference type="Gene3D" id="3.30.1180.20">
    <property type="entry name" value="Dihydroxyacetone kinase, domain 2"/>
    <property type="match status" value="1"/>
</dbReference>
<evidence type="ECO:0000313" key="12">
    <source>
        <dbReference type="Proteomes" id="UP000822688"/>
    </source>
</evidence>
<feature type="active site" description="Tele-hemiaminal-histidine intermediate" evidence="6">
    <location>
        <position position="226"/>
    </location>
</feature>
<feature type="region of interest" description="Disordered" evidence="8">
    <location>
        <begin position="351"/>
        <end position="370"/>
    </location>
</feature>
<dbReference type="EMBL" id="CM026424">
    <property type="protein sequence ID" value="KAG0580857.1"/>
    <property type="molecule type" value="Genomic_DNA"/>
</dbReference>
<dbReference type="InterPro" id="IPR036117">
    <property type="entry name" value="DhaL_dom_sf"/>
</dbReference>
<organism evidence="11 12">
    <name type="scientific">Ceratodon purpureus</name>
    <name type="common">Fire moss</name>
    <name type="synonym">Dicranum purpureum</name>
    <dbReference type="NCBI Taxonomy" id="3225"/>
    <lineage>
        <taxon>Eukaryota</taxon>
        <taxon>Viridiplantae</taxon>
        <taxon>Streptophyta</taxon>
        <taxon>Embryophyta</taxon>
        <taxon>Bryophyta</taxon>
        <taxon>Bryophytina</taxon>
        <taxon>Bryopsida</taxon>
        <taxon>Dicranidae</taxon>
        <taxon>Pseudoditrichales</taxon>
        <taxon>Ditrichaceae</taxon>
        <taxon>Ceratodon</taxon>
    </lineage>
</organism>
<evidence type="ECO:0000256" key="8">
    <source>
        <dbReference type="SAM" id="MobiDB-lite"/>
    </source>
</evidence>
<gene>
    <name evidence="11" type="ORF">KC19_4G205500</name>
</gene>
<keyword evidence="12" id="KW-1185">Reference proteome</keyword>
<evidence type="ECO:0000256" key="4">
    <source>
        <dbReference type="ARBA" id="ARBA00022777"/>
    </source>
</evidence>
<feature type="binding site" evidence="7">
    <location>
        <position position="117"/>
    </location>
    <ligand>
        <name>substrate</name>
    </ligand>
</feature>
<dbReference type="AlphaFoldDB" id="A0A8T0ID71"/>
<dbReference type="GO" id="GO:0005829">
    <property type="term" value="C:cytosol"/>
    <property type="evidence" value="ECO:0007669"/>
    <property type="project" value="TreeGrafter"/>
</dbReference>